<accession>A0A078AY55</accession>
<feature type="compositionally biased region" description="Polar residues" evidence="1">
    <location>
        <begin position="653"/>
        <end position="671"/>
    </location>
</feature>
<organism evidence="3 4">
    <name type="scientific">Stylonychia lemnae</name>
    <name type="common">Ciliate</name>
    <dbReference type="NCBI Taxonomy" id="5949"/>
    <lineage>
        <taxon>Eukaryota</taxon>
        <taxon>Sar</taxon>
        <taxon>Alveolata</taxon>
        <taxon>Ciliophora</taxon>
        <taxon>Intramacronucleata</taxon>
        <taxon>Spirotrichea</taxon>
        <taxon>Stichotrichia</taxon>
        <taxon>Sporadotrichida</taxon>
        <taxon>Oxytrichidae</taxon>
        <taxon>Stylonychinae</taxon>
        <taxon>Stylonychia</taxon>
    </lineage>
</organism>
<dbReference type="Proteomes" id="UP000039865">
    <property type="component" value="Unassembled WGS sequence"/>
</dbReference>
<evidence type="ECO:0000313" key="4">
    <source>
        <dbReference type="Proteomes" id="UP000039865"/>
    </source>
</evidence>
<dbReference type="AlphaFoldDB" id="A0A078AY55"/>
<protein>
    <recommendedName>
        <fullName evidence="5">CUB domain-containing protein</fullName>
    </recommendedName>
</protein>
<feature type="transmembrane region" description="Helical" evidence="2">
    <location>
        <begin position="331"/>
        <end position="355"/>
    </location>
</feature>
<evidence type="ECO:0000313" key="3">
    <source>
        <dbReference type="EMBL" id="CDW87355.1"/>
    </source>
</evidence>
<keyword evidence="2" id="KW-0472">Membrane</keyword>
<feature type="region of interest" description="Disordered" evidence="1">
    <location>
        <begin position="595"/>
        <end position="699"/>
    </location>
</feature>
<gene>
    <name evidence="3" type="primary">Contig882.g956</name>
    <name evidence="3" type="ORF">STYLEM_16458</name>
</gene>
<dbReference type="InParanoid" id="A0A078AY55"/>
<feature type="compositionally biased region" description="Polar residues" evidence="1">
    <location>
        <begin position="311"/>
        <end position="322"/>
    </location>
</feature>
<name>A0A078AY55_STYLE</name>
<keyword evidence="2" id="KW-1133">Transmembrane helix</keyword>
<feature type="compositionally biased region" description="Low complexity" evidence="1">
    <location>
        <begin position="253"/>
        <end position="310"/>
    </location>
</feature>
<dbReference type="EMBL" id="CCKQ01015539">
    <property type="protein sequence ID" value="CDW87355.1"/>
    <property type="molecule type" value="Genomic_DNA"/>
</dbReference>
<feature type="compositionally biased region" description="Basic residues" evidence="1">
    <location>
        <begin position="633"/>
        <end position="642"/>
    </location>
</feature>
<evidence type="ECO:0000256" key="2">
    <source>
        <dbReference type="SAM" id="Phobius"/>
    </source>
</evidence>
<feature type="region of interest" description="Disordered" evidence="1">
    <location>
        <begin position="401"/>
        <end position="467"/>
    </location>
</feature>
<evidence type="ECO:0008006" key="5">
    <source>
        <dbReference type="Google" id="ProtNLM"/>
    </source>
</evidence>
<proteinExistence type="predicted"/>
<evidence type="ECO:0000256" key="1">
    <source>
        <dbReference type="SAM" id="MobiDB-lite"/>
    </source>
</evidence>
<feature type="compositionally biased region" description="Polar residues" evidence="1">
    <location>
        <begin position="599"/>
        <end position="610"/>
    </location>
</feature>
<keyword evidence="2" id="KW-0812">Transmembrane</keyword>
<keyword evidence="4" id="KW-1185">Reference proteome</keyword>
<reference evidence="3 4" key="1">
    <citation type="submission" date="2014-06" db="EMBL/GenBank/DDBJ databases">
        <authorList>
            <person name="Swart Estienne"/>
        </authorList>
    </citation>
    <scope>NUCLEOTIDE SEQUENCE [LARGE SCALE GENOMIC DNA]</scope>
    <source>
        <strain evidence="3 4">130c</strain>
    </source>
</reference>
<sequence>MSFLLRNQFNINQLVALFTFAAAISLVKSTRSFNIERELVNINQDNYESGKFLKIERNLLVNYVICKTDCLDSGYNFCSYANRSSGKCCLQSETCSGPDVCSNSINENYPFFKYWACPNHQSCGKISGSLTILPVINGTYLTLTPASTSMGPGNTCNYLIKFPADSKTGDFIGFRFNKAGNTDGFYTITDSDQYSSNNINVSTAIKVSTSAASFTIYYPQQVYVTLISKSTGTIDYNFNIWALRPWVKPVTPTTNTTNNTSSGGTNTTNNSSNSNNTNNNTTNNNTTSNNSTQNNSQNNNQTNGGTSNTGDNKLNSESSSDSLINDESKTYIIIGLAGCCGVFLITIMILLIFYLKKQKQNQYEIAKDNLTSKSVFQKKAGDIQKFNNDQDHSQDISGIIMADEKDSKKRRSTKVQPMIRKTQEDELESQPQMQELLDSAKQKLHHNSNSKGPAESSHDPDTQSTQKLLSNSQIFQKQPQNQLPPIQRMLDPNNIAIQHQLFNQIPINSENMNNPSNMFLQQQQLMQQMLQQQMFGSIQNPMMMDPQFQNQFMNQMQMQQVPNQAYQQQVQQNLENYVHDKSGMNFYSQQVQNQSNYNTMSRPGTSQKQQISEEKFNNSKQQIDSEASEQSKPRSKKNKQKKGVQNQLKESTDSQSISNELGRSLTKNQLINPLDNEQNESDNEFDYKNDKVQIEFQDQ</sequence>
<feature type="region of interest" description="Disordered" evidence="1">
    <location>
        <begin position="252"/>
        <end position="322"/>
    </location>
</feature>